<feature type="domain" description="Carrier" evidence="3">
    <location>
        <begin position="578"/>
        <end position="656"/>
    </location>
</feature>
<dbReference type="InterPro" id="IPR036291">
    <property type="entry name" value="NAD(P)-bd_dom_sf"/>
</dbReference>
<name>A0ABR4DTR5_9PEZI</name>
<dbReference type="InterPro" id="IPR013120">
    <property type="entry name" value="FAR_NAD-bd"/>
</dbReference>
<evidence type="ECO:0000256" key="1">
    <source>
        <dbReference type="ARBA" id="ARBA00022450"/>
    </source>
</evidence>
<dbReference type="SUPFAM" id="SSF51735">
    <property type="entry name" value="NAD(P)-binding Rossmann-fold domains"/>
    <property type="match status" value="1"/>
</dbReference>
<dbReference type="Pfam" id="PF00501">
    <property type="entry name" value="AMP-binding"/>
    <property type="match status" value="1"/>
</dbReference>
<evidence type="ECO:0000256" key="2">
    <source>
        <dbReference type="ARBA" id="ARBA00022553"/>
    </source>
</evidence>
<dbReference type="InterPro" id="IPR036736">
    <property type="entry name" value="ACP-like_sf"/>
</dbReference>
<dbReference type="Pfam" id="PF00550">
    <property type="entry name" value="PP-binding"/>
    <property type="match status" value="1"/>
</dbReference>
<dbReference type="Gene3D" id="3.40.50.720">
    <property type="entry name" value="NAD(P)-binding Rossmann-like Domain"/>
    <property type="match status" value="1"/>
</dbReference>
<dbReference type="Gene3D" id="3.40.50.12780">
    <property type="entry name" value="N-terminal domain of ligase-like"/>
    <property type="match status" value="1"/>
</dbReference>
<dbReference type="SMART" id="SM00823">
    <property type="entry name" value="PKS_PP"/>
    <property type="match status" value="1"/>
</dbReference>
<organism evidence="4 5">
    <name type="scientific">Diaporthe vaccinii</name>
    <dbReference type="NCBI Taxonomy" id="105482"/>
    <lineage>
        <taxon>Eukaryota</taxon>
        <taxon>Fungi</taxon>
        <taxon>Dikarya</taxon>
        <taxon>Ascomycota</taxon>
        <taxon>Pezizomycotina</taxon>
        <taxon>Sordariomycetes</taxon>
        <taxon>Sordariomycetidae</taxon>
        <taxon>Diaporthales</taxon>
        <taxon>Diaporthaceae</taxon>
        <taxon>Diaporthe</taxon>
        <taxon>Diaporthe eres species complex</taxon>
    </lineage>
</organism>
<evidence type="ECO:0000313" key="5">
    <source>
        <dbReference type="Proteomes" id="UP001600888"/>
    </source>
</evidence>
<dbReference type="InterPro" id="IPR042099">
    <property type="entry name" value="ANL_N_sf"/>
</dbReference>
<dbReference type="PROSITE" id="PS00455">
    <property type="entry name" value="AMP_BINDING"/>
    <property type="match status" value="1"/>
</dbReference>
<keyword evidence="2" id="KW-0597">Phosphoprotein</keyword>
<dbReference type="Gene3D" id="1.10.1200.10">
    <property type="entry name" value="ACP-like"/>
    <property type="match status" value="1"/>
</dbReference>
<dbReference type="EMBL" id="JBAWTH010000173">
    <property type="protein sequence ID" value="KAL2273758.1"/>
    <property type="molecule type" value="Genomic_DNA"/>
</dbReference>
<reference evidence="4 5" key="1">
    <citation type="submission" date="2024-03" db="EMBL/GenBank/DDBJ databases">
        <title>A high-quality draft genome sequence of Diaporthe vaccinii, a causative agent of upright dieback and viscid rot disease in cranberry plants.</title>
        <authorList>
            <person name="Sarrasin M."/>
            <person name="Lang B.F."/>
            <person name="Burger G."/>
        </authorList>
    </citation>
    <scope>NUCLEOTIDE SEQUENCE [LARGE SCALE GENOMIC DNA]</scope>
    <source>
        <strain evidence="4 5">IS7</strain>
    </source>
</reference>
<dbReference type="InterPro" id="IPR000873">
    <property type="entry name" value="AMP-dep_synth/lig_dom"/>
</dbReference>
<dbReference type="Proteomes" id="UP001600888">
    <property type="component" value="Unassembled WGS sequence"/>
</dbReference>
<dbReference type="PANTHER" id="PTHR43439:SF2">
    <property type="entry name" value="ENZYME, PUTATIVE (JCVI)-RELATED"/>
    <property type="match status" value="1"/>
</dbReference>
<dbReference type="SUPFAM" id="SSF47336">
    <property type="entry name" value="ACP-like"/>
    <property type="match status" value="1"/>
</dbReference>
<evidence type="ECO:0000259" key="3">
    <source>
        <dbReference type="PROSITE" id="PS50075"/>
    </source>
</evidence>
<dbReference type="InterPro" id="IPR020845">
    <property type="entry name" value="AMP-binding_CS"/>
</dbReference>
<sequence>MGSLGVPQVQPPPRGDLELFTTLNDVLETRALTHLDRSLISYPKNETDMVDYTGAELDQLTRRVAVHAAQALGELGLIHCDRLDQKKLVVAIVGISSFEYYLTFLALQRLGITTVFISPRLADPGYIHLLKETRCDIAIASGTSFTTLERLRKTGFLPESFTLLPMIDAPFLDGECDTIDSSDFRPLCFNPSPGFIIHSGGTTGLPKPVPLAASAWLAQASDIVRRIPRVDTLSTLPLFHSFGLATLLRGLVSGTRLSLLNAFRPVTAGNVIKCLNNTSSEALVTVPYILKFLVEADGGLGRLGALRQVISAGSAVPDDLGDKVVTAGGNIFHLYGQTECGALMEPPSDRWLWSWVTPLPHAKPYLLFEPESSGASQDLFHLVIMPGLKQKVLSDRPDGSYGTKDLFQRHPTIPDLWKFAARKDDIIVMLNGEKADPIPVEDAVKVHPEVATAVAFGAGQEALGLVVIKSQSSATLPHEDFVKVIGPSIDLGNSRVPEYARIARDMIIVKEAGTPFPATDKGTVIRSAFLKEVSGDIERLYADRSASKLKSTGTGVPMSRGEVLAIVSEIVKDELRSKNTHEISTSEPRAVDETESLDDFSIDSDLFNLGVDSLQASNIRSRIQREIDLRGVSLTTNVVFDYPTVALLGDHVMQLHLGNNVDSELIDPKQLAQAMVEKFSNFPSTEPGTEVVNARTKAKTVLLTGATGQVGAHLLFSLLSRPDVESILCLVRAQNSQHALSRLHLALSDAGLLSDLSATQLEKVVACPGDLSDPNNCFSPSEHSRILNTVTTIIHNAWPVNFNLTFQSFEAQAIRPTHQLISLALQSNLRPKPTFTFVSSVSTVLNAPGPEVLEKPYPWDSVGPMGYGQSKWVAEQILAAAAEAPGGLGSARVARLGQVVGDTRLGRWKASEAYPAVAQSALTVGVLPLIEAAGDGAVHDEHFWLPVDVVGAAIADVALCDDGEERDDPSAPVSYFNVSGAVPMRWNSEFAPAVKEALAQYGISCELVPQREWLRRLEESDPDVTRNPPRKLLGFFRGRYGRSEVEGSSALSEPALAITKRSIVSLLAADQHEWAGLFAKCVRYWVEECWNRPRA</sequence>
<evidence type="ECO:0000313" key="4">
    <source>
        <dbReference type="EMBL" id="KAL2273758.1"/>
    </source>
</evidence>
<dbReference type="PROSITE" id="PS50075">
    <property type="entry name" value="CARRIER"/>
    <property type="match status" value="1"/>
</dbReference>
<dbReference type="InterPro" id="IPR051414">
    <property type="entry name" value="Adenylate-forming_Reductase"/>
</dbReference>
<dbReference type="InterPro" id="IPR009081">
    <property type="entry name" value="PP-bd_ACP"/>
</dbReference>
<dbReference type="PANTHER" id="PTHR43439">
    <property type="entry name" value="PHENYLACETATE-COENZYME A LIGASE"/>
    <property type="match status" value="1"/>
</dbReference>
<dbReference type="SUPFAM" id="SSF56801">
    <property type="entry name" value="Acetyl-CoA synthetase-like"/>
    <property type="match status" value="1"/>
</dbReference>
<dbReference type="Pfam" id="PF07993">
    <property type="entry name" value="NAD_binding_4"/>
    <property type="match status" value="1"/>
</dbReference>
<protein>
    <recommendedName>
        <fullName evidence="3">Carrier domain-containing protein</fullName>
    </recommendedName>
</protein>
<gene>
    <name evidence="4" type="ORF">FJTKL_04081</name>
</gene>
<proteinExistence type="predicted"/>
<keyword evidence="5" id="KW-1185">Reference proteome</keyword>
<accession>A0ABR4DTR5</accession>
<keyword evidence="1" id="KW-0596">Phosphopantetheine</keyword>
<dbReference type="Pfam" id="PF23562">
    <property type="entry name" value="AMP-binding_C_3"/>
    <property type="match status" value="1"/>
</dbReference>
<comment type="caution">
    <text evidence="4">The sequence shown here is derived from an EMBL/GenBank/DDBJ whole genome shotgun (WGS) entry which is preliminary data.</text>
</comment>
<dbReference type="InterPro" id="IPR020806">
    <property type="entry name" value="PKS_PP-bd"/>
</dbReference>